<dbReference type="Gene3D" id="1.10.3210.10">
    <property type="entry name" value="Hypothetical protein af1432"/>
    <property type="match status" value="1"/>
</dbReference>
<dbReference type="EMBL" id="CP102487">
    <property type="protein sequence ID" value="UUX59567.1"/>
    <property type="molecule type" value="Genomic_DNA"/>
</dbReference>
<evidence type="ECO:0000259" key="1">
    <source>
        <dbReference type="Pfam" id="PF13223"/>
    </source>
</evidence>
<dbReference type="Pfam" id="PF13223">
    <property type="entry name" value="DUF4031"/>
    <property type="match status" value="1"/>
</dbReference>
<dbReference type="PANTHER" id="PTHR21174">
    <property type="match status" value="1"/>
</dbReference>
<dbReference type="PANTHER" id="PTHR21174:SF0">
    <property type="entry name" value="HD PHOSPHOHYDROLASE FAMILY PROTEIN-RELATED"/>
    <property type="match status" value="1"/>
</dbReference>
<dbReference type="InterPro" id="IPR009218">
    <property type="entry name" value="HD_phosphohydro"/>
</dbReference>
<gene>
    <name evidence="2" type="ORF">NUH22_02765</name>
</gene>
<name>A0AA94XWV3_9MICC</name>
<dbReference type="InterPro" id="IPR025109">
    <property type="entry name" value="DUF4031"/>
</dbReference>
<evidence type="ECO:0000313" key="2">
    <source>
        <dbReference type="EMBL" id="UUX59567.1"/>
    </source>
</evidence>
<dbReference type="Proteomes" id="UP001060018">
    <property type="component" value="Chromosome"/>
</dbReference>
<organism evidence="2 3">
    <name type="scientific">Glutamicibacter halophytocola</name>
    <dbReference type="NCBI Taxonomy" id="1933880"/>
    <lineage>
        <taxon>Bacteria</taxon>
        <taxon>Bacillati</taxon>
        <taxon>Actinomycetota</taxon>
        <taxon>Actinomycetes</taxon>
        <taxon>Micrococcales</taxon>
        <taxon>Micrococcaceae</taxon>
        <taxon>Glutamicibacter</taxon>
    </lineage>
</organism>
<dbReference type="InterPro" id="IPR003607">
    <property type="entry name" value="HD/PDEase_dom"/>
</dbReference>
<sequence>MSILIDPPRWPAHGTVFAHLVSDTSLEELHQFAAQQEISPRAFDKDHYDVPAERYEQFVQAGAKEVTGGELVRALIASGLRIPAKYRPEKLNAILRRRWSRTLPTEPQLGQELLEMWSQDHRYYHDRVHLLSVLEAVDRLSEKLSPGELLLVQLAAWFHDAVYEGTSEDEFKSAVLARERLDGVLSPAAVGAISDLILLTAGHNPGETDRLGRILCDADLEVLARPEPAYQRYAHAIYQEYAHLPRHVLAEGRSKILSALLAKVSIYATAAGRERWESAARTNLGRELEHLQSWML</sequence>
<dbReference type="SUPFAM" id="SSF109604">
    <property type="entry name" value="HD-domain/PDEase-like"/>
    <property type="match status" value="1"/>
</dbReference>
<dbReference type="AlphaFoldDB" id="A0AA94XWV3"/>
<proteinExistence type="predicted"/>
<protein>
    <submittedName>
        <fullName evidence="2">DUF4031 domain-containing protein</fullName>
    </submittedName>
</protein>
<feature type="domain" description="DUF4031" evidence="1">
    <location>
        <begin position="3"/>
        <end position="77"/>
    </location>
</feature>
<reference evidence="2" key="1">
    <citation type="journal article" date="2022" name="Pest Manag. Sci.">
        <title>Glutamicibacter halophytocola-mediated host fitness of potato tuber moth on Solanaceae crops.</title>
        <authorList>
            <person name="Wang W."/>
            <person name="Xiao G."/>
            <person name="Du G."/>
            <person name="Chang L."/>
            <person name="Yang Y."/>
            <person name="Ye J."/>
            <person name="Chen B."/>
        </authorList>
    </citation>
    <scope>NUCLEOTIDE SEQUENCE</scope>
    <source>
        <strain evidence="2">S2</strain>
    </source>
</reference>
<dbReference type="RefSeq" id="WP_257745891.1">
    <property type="nucleotide sequence ID" value="NZ_CP102487.1"/>
</dbReference>
<evidence type="ECO:0000313" key="3">
    <source>
        <dbReference type="Proteomes" id="UP001060018"/>
    </source>
</evidence>
<dbReference type="CDD" id="cd00077">
    <property type="entry name" value="HDc"/>
    <property type="match status" value="1"/>
</dbReference>
<accession>A0AA94XWV3</accession>